<name>A0AAD7ULF9_9STRA</name>
<dbReference type="GO" id="GO:0008237">
    <property type="term" value="F:metallopeptidase activity"/>
    <property type="evidence" value="ECO:0007669"/>
    <property type="project" value="UniProtKB-KW"/>
</dbReference>
<sequence>MGLRGGKIEVLVEESGVPHKTLSTGQHLPSEPSLSRASSAAASTSTVVTGAALAPPTKKKKKKPAPLGKDDKKDDEEGGASEKTGRWTDEEHTRFLHGLELFGKKWTKVADIVGTRTTVQVRSHAQKYFQKLEKDRAAPSAMVDRPGVAKAVAPRPQQSCDQPTEHRDDEDRNSVRAGPSLAVPVALRRFLPPKIVASGRAGAAELAAGLFKFLSPLALPDVPDGREDPPATVSPPSDDSPPKGNIPEWYRRGGKIQELLDEASSIDWRDDDGGDRLTEPPVALDDDHHPKQQHHQQQHHHRVAMAPRAAVDLPARPPEPPPPPPPMRRPEEEEEEEDDTALPPAAENVETADRGGAALPRYSSFDALCTASLMVTDTNGNSRKRTLSQGSDSLAFDDGLFYDDALYFDEPAPPVS</sequence>
<dbReference type="PROSITE" id="PS51294">
    <property type="entry name" value="HTH_MYB"/>
    <property type="match status" value="1"/>
</dbReference>
<feature type="compositionally biased region" description="Basic residues" evidence="10">
    <location>
        <begin position="291"/>
        <end position="303"/>
    </location>
</feature>
<dbReference type="Pfam" id="PF00249">
    <property type="entry name" value="Myb_DNA-binding"/>
    <property type="match status" value="1"/>
</dbReference>
<keyword evidence="9" id="KW-0539">Nucleus</keyword>
<feature type="domain" description="Myb-like" evidence="11">
    <location>
        <begin position="79"/>
        <end position="129"/>
    </location>
</feature>
<evidence type="ECO:0000259" key="12">
    <source>
        <dbReference type="PROSITE" id="PS51293"/>
    </source>
</evidence>
<dbReference type="Gene3D" id="1.10.10.60">
    <property type="entry name" value="Homeodomain-like"/>
    <property type="match status" value="1"/>
</dbReference>
<dbReference type="PROSITE" id="PS51293">
    <property type="entry name" value="SANT"/>
    <property type="match status" value="1"/>
</dbReference>
<keyword evidence="2" id="KW-0479">Metal-binding</keyword>
<evidence type="ECO:0000313" key="15">
    <source>
        <dbReference type="Proteomes" id="UP001230188"/>
    </source>
</evidence>
<reference evidence="14" key="1">
    <citation type="submission" date="2023-01" db="EMBL/GenBank/DDBJ databases">
        <title>Metagenome sequencing of chrysophaentin producing Chrysophaeum taylorii.</title>
        <authorList>
            <person name="Davison J."/>
            <person name="Bewley C."/>
        </authorList>
    </citation>
    <scope>NUCLEOTIDE SEQUENCE</scope>
    <source>
        <strain evidence="14">NIES-1699</strain>
    </source>
</reference>
<evidence type="ECO:0000259" key="13">
    <source>
        <dbReference type="PROSITE" id="PS51294"/>
    </source>
</evidence>
<organism evidence="14 15">
    <name type="scientific">Chrysophaeum taylorii</name>
    <dbReference type="NCBI Taxonomy" id="2483200"/>
    <lineage>
        <taxon>Eukaryota</taxon>
        <taxon>Sar</taxon>
        <taxon>Stramenopiles</taxon>
        <taxon>Ochrophyta</taxon>
        <taxon>Pelagophyceae</taxon>
        <taxon>Pelagomonadales</taxon>
        <taxon>Pelagomonadaceae</taxon>
        <taxon>Chrysophaeum</taxon>
    </lineage>
</organism>
<keyword evidence="7" id="KW-0238">DNA-binding</keyword>
<keyword evidence="3" id="KW-0378">Hydrolase</keyword>
<dbReference type="SMART" id="SM00717">
    <property type="entry name" value="SANT"/>
    <property type="match status" value="1"/>
</dbReference>
<dbReference type="EMBL" id="JAQMWT010000092">
    <property type="protein sequence ID" value="KAJ8610875.1"/>
    <property type="molecule type" value="Genomic_DNA"/>
</dbReference>
<feature type="domain" description="SANT" evidence="12">
    <location>
        <begin position="82"/>
        <end position="134"/>
    </location>
</feature>
<keyword evidence="5" id="KW-0805">Transcription regulation</keyword>
<evidence type="ECO:0000256" key="1">
    <source>
        <dbReference type="ARBA" id="ARBA00022670"/>
    </source>
</evidence>
<dbReference type="GO" id="GO:0003677">
    <property type="term" value="F:DNA binding"/>
    <property type="evidence" value="ECO:0007669"/>
    <property type="project" value="UniProtKB-KW"/>
</dbReference>
<feature type="region of interest" description="Disordered" evidence="10">
    <location>
        <begin position="220"/>
        <end position="357"/>
    </location>
</feature>
<evidence type="ECO:0000256" key="7">
    <source>
        <dbReference type="ARBA" id="ARBA00023125"/>
    </source>
</evidence>
<evidence type="ECO:0000256" key="2">
    <source>
        <dbReference type="ARBA" id="ARBA00022723"/>
    </source>
</evidence>
<dbReference type="InterPro" id="IPR017884">
    <property type="entry name" value="SANT_dom"/>
</dbReference>
<dbReference type="InterPro" id="IPR006447">
    <property type="entry name" value="Myb_dom_plants"/>
</dbReference>
<evidence type="ECO:0000256" key="5">
    <source>
        <dbReference type="ARBA" id="ARBA00023015"/>
    </source>
</evidence>
<keyword evidence="1" id="KW-0645">Protease</keyword>
<keyword evidence="15" id="KW-1185">Reference proteome</keyword>
<feature type="compositionally biased region" description="Pro residues" evidence="10">
    <location>
        <begin position="315"/>
        <end position="327"/>
    </location>
</feature>
<evidence type="ECO:0000313" key="14">
    <source>
        <dbReference type="EMBL" id="KAJ8610875.1"/>
    </source>
</evidence>
<dbReference type="CDD" id="cd00167">
    <property type="entry name" value="SANT"/>
    <property type="match status" value="1"/>
</dbReference>
<dbReference type="GO" id="GO:0046872">
    <property type="term" value="F:metal ion binding"/>
    <property type="evidence" value="ECO:0007669"/>
    <property type="project" value="UniProtKB-KW"/>
</dbReference>
<keyword evidence="4" id="KW-0862">Zinc</keyword>
<proteinExistence type="predicted"/>
<evidence type="ECO:0000259" key="11">
    <source>
        <dbReference type="PROSITE" id="PS50090"/>
    </source>
</evidence>
<gene>
    <name evidence="14" type="ORF">CTAYLR_009142</name>
</gene>
<dbReference type="InterPro" id="IPR017930">
    <property type="entry name" value="Myb_dom"/>
</dbReference>
<dbReference type="InterPro" id="IPR001005">
    <property type="entry name" value="SANT/Myb"/>
</dbReference>
<evidence type="ECO:0000256" key="10">
    <source>
        <dbReference type="SAM" id="MobiDB-lite"/>
    </source>
</evidence>
<feature type="region of interest" description="Disordered" evidence="10">
    <location>
        <begin position="134"/>
        <end position="178"/>
    </location>
</feature>
<keyword evidence="8" id="KW-0804">Transcription</keyword>
<dbReference type="PANTHER" id="PTHR12802">
    <property type="entry name" value="SWI/SNF COMPLEX-RELATED"/>
    <property type="match status" value="1"/>
</dbReference>
<evidence type="ECO:0000256" key="6">
    <source>
        <dbReference type="ARBA" id="ARBA00023049"/>
    </source>
</evidence>
<dbReference type="AlphaFoldDB" id="A0AAD7ULF9"/>
<feature type="compositionally biased region" description="Low complexity" evidence="10">
    <location>
        <begin position="28"/>
        <end position="56"/>
    </location>
</feature>
<feature type="region of interest" description="Disordered" evidence="10">
    <location>
        <begin position="1"/>
        <end position="91"/>
    </location>
</feature>
<evidence type="ECO:0000256" key="4">
    <source>
        <dbReference type="ARBA" id="ARBA00022833"/>
    </source>
</evidence>
<evidence type="ECO:0000256" key="8">
    <source>
        <dbReference type="ARBA" id="ARBA00023163"/>
    </source>
</evidence>
<dbReference type="FunFam" id="1.10.10.60:FF:000151">
    <property type="entry name" value="histone H2A deubiquitinase MYSM1 isoform X2"/>
    <property type="match status" value="1"/>
</dbReference>
<evidence type="ECO:0000256" key="9">
    <source>
        <dbReference type="ARBA" id="ARBA00023242"/>
    </source>
</evidence>
<dbReference type="NCBIfam" id="TIGR01557">
    <property type="entry name" value="myb_SHAQKYF"/>
    <property type="match status" value="1"/>
</dbReference>
<keyword evidence="6" id="KW-0482">Metalloprotease</keyword>
<dbReference type="GO" id="GO:0006508">
    <property type="term" value="P:proteolysis"/>
    <property type="evidence" value="ECO:0007669"/>
    <property type="project" value="UniProtKB-KW"/>
</dbReference>
<dbReference type="PROSITE" id="PS50090">
    <property type="entry name" value="MYB_LIKE"/>
    <property type="match status" value="1"/>
</dbReference>
<dbReference type="InterPro" id="IPR009057">
    <property type="entry name" value="Homeodomain-like_sf"/>
</dbReference>
<dbReference type="Proteomes" id="UP001230188">
    <property type="component" value="Unassembled WGS sequence"/>
</dbReference>
<feature type="compositionally biased region" description="Basic and acidic residues" evidence="10">
    <location>
        <begin position="163"/>
        <end position="174"/>
    </location>
</feature>
<accession>A0AAD7ULF9</accession>
<dbReference type="SUPFAM" id="SSF46689">
    <property type="entry name" value="Homeodomain-like"/>
    <property type="match status" value="1"/>
</dbReference>
<feature type="domain" description="HTH myb-type" evidence="13">
    <location>
        <begin position="79"/>
        <end position="133"/>
    </location>
</feature>
<comment type="caution">
    <text evidence="14">The sequence shown here is derived from an EMBL/GenBank/DDBJ whole genome shotgun (WGS) entry which is preliminary data.</text>
</comment>
<evidence type="ECO:0000256" key="3">
    <source>
        <dbReference type="ARBA" id="ARBA00022801"/>
    </source>
</evidence>
<protein>
    <submittedName>
        <fullName evidence="14">Uncharacterized protein</fullName>
    </submittedName>
</protein>